<evidence type="ECO:0000256" key="14">
    <source>
        <dbReference type="ARBA" id="ARBA00062100"/>
    </source>
</evidence>
<evidence type="ECO:0000313" key="19">
    <source>
        <dbReference type="Ensembl" id="ENSSOCP00000011580.1"/>
    </source>
</evidence>
<evidence type="ECO:0000256" key="8">
    <source>
        <dbReference type="ARBA" id="ARBA00022989"/>
    </source>
</evidence>
<keyword evidence="8 17" id="KW-1133">Transmembrane helix</keyword>
<keyword evidence="9 15" id="KW-0520">NAD</keyword>
<evidence type="ECO:0000256" key="9">
    <source>
        <dbReference type="ARBA" id="ARBA00023027"/>
    </source>
</evidence>
<comment type="function">
    <text evidence="13">Intracellular mono-ADP-ribosyltransferase that plays a role in different processes, such as protein translation and unfolded protein response (UPR), through the mono-ADP-ribosylation of proteins involved in those processes. Acts as an inhibitor of protein translation by catalyzing mono-ADP-ribosylation of ribosomal subunits, such as RPL14 and RPS6, thereby inhibiting polysome assembly and mRNA loading. Mono-ADP-ribosylation of ribosomal subunits is promoted by NMNAT2. Involved in the unfolded protein response (UPR) by ADP-ribosylating and activating EIF2AK3 and ERN1, two important UPR effectors. May also mediate mono-ADP-ribosylation of karyopherin KPNB1 a nuclear import factor. May not modify proteins on arginine or cysteine residues compared to other mono-ADP-ribosyltransferases.</text>
</comment>
<dbReference type="InterPro" id="IPR051838">
    <property type="entry name" value="ARTD_PARP"/>
</dbReference>
<dbReference type="FunFam" id="3.90.228.10:FF:000005">
    <property type="entry name" value="Poly [ADP-ribose] polymerase"/>
    <property type="match status" value="1"/>
</dbReference>
<evidence type="ECO:0000256" key="13">
    <source>
        <dbReference type="ARBA" id="ARBA00056446"/>
    </source>
</evidence>
<keyword evidence="11" id="KW-0834">Unfolded protein response</keyword>
<comment type="subcellular location">
    <subcellularLocation>
        <location evidence="1">Endoplasmic reticulum membrane</location>
        <topology evidence="1">Single-pass type IV membrane protein</topology>
    </subcellularLocation>
</comment>
<evidence type="ECO:0000256" key="17">
    <source>
        <dbReference type="SAM" id="Phobius"/>
    </source>
</evidence>
<evidence type="ECO:0000256" key="15">
    <source>
        <dbReference type="RuleBase" id="RU362114"/>
    </source>
</evidence>
<keyword evidence="4 17" id="KW-0812">Transmembrane</keyword>
<sequence length="412" mass="45867">MELGCPSMSSLPHGPQDCPSLYLRGRRHFPPVPLSWSLPEGRRHFPPSALYPLPFSTRGAGAIPPGLPPPRGRGPAAALAPPPGMPPPGPGPGEAASRVREAAGRDPLAADLRCSLFAAALQSYKRDSALRPFPGRYAGGDAKDFEGLLADTHALPSLKELLESVTNTEKRTWDLFSWILSSKVFTIQSTKKQEYEKIQELTGMSGAVVPAPDYLFEIVYCDQMNTKFAETKGERDLIYAFHGSRLENFHSILHNGLHCHLNRTSLFGEGTYLTSDLSLALLYSPHGLGWQRSALGSILSCVAVCEIIDHPDVKCQVKKKDSEEIDRKRARVKNSEGGDVPQKYFVVTNNQLLRVKYLLVYSQKQPSSQSSWFYTHRFAVMMMLYLLLLIVIGASNSPTFIYYWHRMFDSER</sequence>
<comment type="subunit">
    <text evidence="14">Interacts with KPNB1.</text>
</comment>
<evidence type="ECO:0000256" key="3">
    <source>
        <dbReference type="ARBA" id="ARBA00022679"/>
    </source>
</evidence>
<feature type="domain" description="PARP catalytic" evidence="18">
    <location>
        <begin position="167"/>
        <end position="370"/>
    </location>
</feature>
<dbReference type="GO" id="GO:0006986">
    <property type="term" value="P:response to unfolded protein"/>
    <property type="evidence" value="ECO:0007669"/>
    <property type="project" value="UniProtKB-KW"/>
</dbReference>
<reference evidence="19" key="2">
    <citation type="submission" date="2025-09" db="UniProtKB">
        <authorList>
            <consortium name="Ensembl"/>
        </authorList>
    </citation>
    <scope>IDENTIFICATION</scope>
</reference>
<evidence type="ECO:0000256" key="16">
    <source>
        <dbReference type="SAM" id="MobiDB-lite"/>
    </source>
</evidence>
<feature type="transmembrane region" description="Helical" evidence="17">
    <location>
        <begin position="378"/>
        <end position="404"/>
    </location>
</feature>
<evidence type="ECO:0000256" key="11">
    <source>
        <dbReference type="ARBA" id="ARBA00023230"/>
    </source>
</evidence>
<dbReference type="PANTHER" id="PTHR21328">
    <property type="entry name" value="POLY ADP-RIBOSE POLYMERASE FAMILY, MEMBER PARP"/>
    <property type="match status" value="1"/>
</dbReference>
<name>A0A8D0F564_STROC</name>
<evidence type="ECO:0000259" key="18">
    <source>
        <dbReference type="PROSITE" id="PS51059"/>
    </source>
</evidence>
<accession>A0A8D0F564</accession>
<keyword evidence="20" id="KW-1185">Reference proteome</keyword>
<dbReference type="Pfam" id="PF00644">
    <property type="entry name" value="PARP"/>
    <property type="match status" value="1"/>
</dbReference>
<evidence type="ECO:0000256" key="4">
    <source>
        <dbReference type="ARBA" id="ARBA00022692"/>
    </source>
</evidence>
<keyword evidence="7" id="KW-0256">Endoplasmic reticulum</keyword>
<keyword evidence="3 15" id="KW-0808">Transferase</keyword>
<evidence type="ECO:0000256" key="12">
    <source>
        <dbReference type="ARBA" id="ARBA00024347"/>
    </source>
</evidence>
<dbReference type="SUPFAM" id="SSF56399">
    <property type="entry name" value="ADP-ribosylation"/>
    <property type="match status" value="1"/>
</dbReference>
<dbReference type="Proteomes" id="UP000694551">
    <property type="component" value="Unplaced"/>
</dbReference>
<keyword evidence="6" id="KW-0013">ADP-ribosylation</keyword>
<dbReference type="AlphaFoldDB" id="A0A8D0F564"/>
<organism evidence="19 20">
    <name type="scientific">Strix occidentalis caurina</name>
    <name type="common">northern spotted owl</name>
    <dbReference type="NCBI Taxonomy" id="311401"/>
    <lineage>
        <taxon>Eukaryota</taxon>
        <taxon>Metazoa</taxon>
        <taxon>Chordata</taxon>
        <taxon>Craniata</taxon>
        <taxon>Vertebrata</taxon>
        <taxon>Euteleostomi</taxon>
        <taxon>Archelosauria</taxon>
        <taxon>Archosauria</taxon>
        <taxon>Dinosauria</taxon>
        <taxon>Saurischia</taxon>
        <taxon>Theropoda</taxon>
        <taxon>Coelurosauria</taxon>
        <taxon>Aves</taxon>
        <taxon>Neognathae</taxon>
        <taxon>Neoaves</taxon>
        <taxon>Telluraves</taxon>
        <taxon>Strigiformes</taxon>
        <taxon>Strigidae</taxon>
        <taxon>Strix</taxon>
    </lineage>
</organism>
<evidence type="ECO:0000256" key="6">
    <source>
        <dbReference type="ARBA" id="ARBA00022765"/>
    </source>
</evidence>
<dbReference type="GO" id="GO:0016779">
    <property type="term" value="F:nucleotidyltransferase activity"/>
    <property type="evidence" value="ECO:0007669"/>
    <property type="project" value="UniProtKB-KW"/>
</dbReference>
<dbReference type="PROSITE" id="PS51059">
    <property type="entry name" value="PARP_CATALYTIC"/>
    <property type="match status" value="1"/>
</dbReference>
<dbReference type="InterPro" id="IPR012317">
    <property type="entry name" value="Poly(ADP-ribose)pol_cat_dom"/>
</dbReference>
<evidence type="ECO:0000256" key="10">
    <source>
        <dbReference type="ARBA" id="ARBA00023136"/>
    </source>
</evidence>
<feature type="compositionally biased region" description="Pro residues" evidence="16">
    <location>
        <begin position="80"/>
        <end position="91"/>
    </location>
</feature>
<keyword evidence="10 17" id="KW-0472">Membrane</keyword>
<keyword evidence="2 15" id="KW-0328">Glycosyltransferase</keyword>
<protein>
    <recommendedName>
        <fullName evidence="15">Poly [ADP-ribose] polymerase</fullName>
        <shortName evidence="15">PARP</shortName>
        <ecNumber evidence="15">2.4.2.-</ecNumber>
    </recommendedName>
</protein>
<evidence type="ECO:0000313" key="20">
    <source>
        <dbReference type="Proteomes" id="UP000694551"/>
    </source>
</evidence>
<evidence type="ECO:0000256" key="5">
    <source>
        <dbReference type="ARBA" id="ARBA00022695"/>
    </source>
</evidence>
<evidence type="ECO:0000256" key="1">
    <source>
        <dbReference type="ARBA" id="ARBA00004163"/>
    </source>
</evidence>
<dbReference type="Pfam" id="PF18084">
    <property type="entry name" value="ARTD15_N"/>
    <property type="match status" value="1"/>
</dbReference>
<reference evidence="19" key="1">
    <citation type="submission" date="2025-08" db="UniProtKB">
        <authorList>
            <consortium name="Ensembl"/>
        </authorList>
    </citation>
    <scope>IDENTIFICATION</scope>
</reference>
<dbReference type="InterPro" id="IPR041400">
    <property type="entry name" value="PARP16_N"/>
</dbReference>
<evidence type="ECO:0000256" key="2">
    <source>
        <dbReference type="ARBA" id="ARBA00022676"/>
    </source>
</evidence>
<proteinExistence type="inferred from homology"/>
<comment type="similarity">
    <text evidence="12">Belongs to the ARTD/PARP family.</text>
</comment>
<dbReference type="GO" id="GO:0005789">
    <property type="term" value="C:endoplasmic reticulum membrane"/>
    <property type="evidence" value="ECO:0007669"/>
    <property type="project" value="UniProtKB-SubCell"/>
</dbReference>
<dbReference type="GO" id="GO:0003950">
    <property type="term" value="F:NAD+ poly-ADP-ribosyltransferase activity"/>
    <property type="evidence" value="ECO:0007669"/>
    <property type="project" value="UniProtKB-UniRule"/>
</dbReference>
<dbReference type="EC" id="2.4.2.-" evidence="15"/>
<feature type="region of interest" description="Disordered" evidence="16">
    <location>
        <begin position="61"/>
        <end position="103"/>
    </location>
</feature>
<dbReference type="Gene3D" id="3.90.228.10">
    <property type="match status" value="1"/>
</dbReference>
<evidence type="ECO:0000256" key="7">
    <source>
        <dbReference type="ARBA" id="ARBA00022824"/>
    </source>
</evidence>
<keyword evidence="5" id="KW-0548">Nucleotidyltransferase</keyword>
<dbReference type="Ensembl" id="ENSSOCT00000011889.1">
    <property type="protein sequence ID" value="ENSSOCP00000011580.1"/>
    <property type="gene ID" value="ENSSOCG00000008773.1"/>
</dbReference>